<feature type="modified residue" description="4-aspartylphosphate" evidence="2">
    <location>
        <position position="66"/>
    </location>
</feature>
<organism evidence="4 5">
    <name type="scientific">candidate division CSSED10-310 bacterium</name>
    <dbReference type="NCBI Taxonomy" id="2855610"/>
    <lineage>
        <taxon>Bacteria</taxon>
        <taxon>Bacteria division CSSED10-310</taxon>
    </lineage>
</organism>
<dbReference type="Gene3D" id="3.40.50.2300">
    <property type="match status" value="1"/>
</dbReference>
<accession>A0ABV6YVB8</accession>
<sequence length="137" mass="15730">MEERNSSRSDEKKETIVIAEDTEFFRVLLGDVLKAEGYHILFASNGKEALDVLRAHADEISLVVLDIMMPELTGKEVLERLEAEQFQRKFPILVMTGLKRDPEEIRTLRQLGIDGFISKSEPPRFFIDRIKQALKSP</sequence>
<dbReference type="PROSITE" id="PS50110">
    <property type="entry name" value="RESPONSE_REGULATORY"/>
    <property type="match status" value="1"/>
</dbReference>
<dbReference type="Proteomes" id="UP001594351">
    <property type="component" value="Unassembled WGS sequence"/>
</dbReference>
<name>A0ABV6YVB8_UNCC1</name>
<evidence type="ECO:0000313" key="5">
    <source>
        <dbReference type="Proteomes" id="UP001594351"/>
    </source>
</evidence>
<dbReference type="SUPFAM" id="SSF52172">
    <property type="entry name" value="CheY-like"/>
    <property type="match status" value="1"/>
</dbReference>
<reference evidence="4 5" key="1">
    <citation type="submission" date="2024-09" db="EMBL/GenBank/DDBJ databases">
        <title>Laminarin stimulates single cell rates of sulfate reduction while oxygen inhibits transcriptomic activity in coastal marine sediment.</title>
        <authorList>
            <person name="Lindsay M."/>
            <person name="Orcutt B."/>
            <person name="Emerson D."/>
            <person name="Stepanauskas R."/>
            <person name="D'Angelo T."/>
        </authorList>
    </citation>
    <scope>NUCLEOTIDE SEQUENCE [LARGE SCALE GENOMIC DNA]</scope>
    <source>
        <strain evidence="4">SAG AM-311-K15</strain>
    </source>
</reference>
<gene>
    <name evidence="4" type="ORF">ACFL27_08150</name>
</gene>
<proteinExistence type="predicted"/>
<dbReference type="EMBL" id="JBHPBY010000079">
    <property type="protein sequence ID" value="MFC1850147.1"/>
    <property type="molecule type" value="Genomic_DNA"/>
</dbReference>
<dbReference type="InterPro" id="IPR001789">
    <property type="entry name" value="Sig_transdc_resp-reg_receiver"/>
</dbReference>
<evidence type="ECO:0000313" key="4">
    <source>
        <dbReference type="EMBL" id="MFC1850147.1"/>
    </source>
</evidence>
<feature type="domain" description="Response regulatory" evidence="3">
    <location>
        <begin position="15"/>
        <end position="134"/>
    </location>
</feature>
<keyword evidence="5" id="KW-1185">Reference proteome</keyword>
<evidence type="ECO:0000259" key="3">
    <source>
        <dbReference type="PROSITE" id="PS50110"/>
    </source>
</evidence>
<dbReference type="CDD" id="cd00156">
    <property type="entry name" value="REC"/>
    <property type="match status" value="1"/>
</dbReference>
<dbReference type="InterPro" id="IPR011006">
    <property type="entry name" value="CheY-like_superfamily"/>
</dbReference>
<protein>
    <submittedName>
        <fullName evidence="4">Response regulator</fullName>
    </submittedName>
</protein>
<comment type="caution">
    <text evidence="4">The sequence shown here is derived from an EMBL/GenBank/DDBJ whole genome shotgun (WGS) entry which is preliminary data.</text>
</comment>
<dbReference type="InterPro" id="IPR050595">
    <property type="entry name" value="Bact_response_regulator"/>
</dbReference>
<dbReference type="PANTHER" id="PTHR44591">
    <property type="entry name" value="STRESS RESPONSE REGULATOR PROTEIN 1"/>
    <property type="match status" value="1"/>
</dbReference>
<dbReference type="PANTHER" id="PTHR44591:SF3">
    <property type="entry name" value="RESPONSE REGULATORY DOMAIN-CONTAINING PROTEIN"/>
    <property type="match status" value="1"/>
</dbReference>
<dbReference type="SMART" id="SM00448">
    <property type="entry name" value="REC"/>
    <property type="match status" value="1"/>
</dbReference>
<keyword evidence="1 2" id="KW-0597">Phosphoprotein</keyword>
<evidence type="ECO:0000256" key="1">
    <source>
        <dbReference type="ARBA" id="ARBA00022553"/>
    </source>
</evidence>
<dbReference type="Pfam" id="PF00072">
    <property type="entry name" value="Response_reg"/>
    <property type="match status" value="1"/>
</dbReference>
<evidence type="ECO:0000256" key="2">
    <source>
        <dbReference type="PROSITE-ProRule" id="PRU00169"/>
    </source>
</evidence>